<organism evidence="6 7">
    <name type="scientific">Streptomyces phyllanthi</name>
    <dbReference type="NCBI Taxonomy" id="1803180"/>
    <lineage>
        <taxon>Bacteria</taxon>
        <taxon>Bacillati</taxon>
        <taxon>Actinomycetota</taxon>
        <taxon>Actinomycetes</taxon>
        <taxon>Kitasatosporales</taxon>
        <taxon>Streptomycetaceae</taxon>
        <taxon>Streptomyces</taxon>
    </lineage>
</organism>
<dbReference type="EMBL" id="VJZE01000271">
    <property type="protein sequence ID" value="MPY43926.1"/>
    <property type="molecule type" value="Genomic_DNA"/>
</dbReference>
<dbReference type="Pfam" id="PF17390">
    <property type="entry name" value="Bac_rhamnosid_C"/>
    <property type="match status" value="1"/>
</dbReference>
<evidence type="ECO:0000256" key="2">
    <source>
        <dbReference type="ARBA" id="ARBA00012652"/>
    </source>
</evidence>
<protein>
    <recommendedName>
        <fullName evidence="2">alpha-L-rhamnosidase</fullName>
        <ecNumber evidence="2">3.2.1.40</ecNumber>
    </recommendedName>
</protein>
<dbReference type="InterPro" id="IPR035398">
    <property type="entry name" value="Bac_rhamnosid_C"/>
</dbReference>
<dbReference type="Gene3D" id="2.60.420.10">
    <property type="entry name" value="Maltose phosphorylase, domain 3"/>
    <property type="match status" value="1"/>
</dbReference>
<dbReference type="Gene3D" id="1.50.10.10">
    <property type="match status" value="1"/>
</dbReference>
<dbReference type="PANTHER" id="PTHR33307">
    <property type="entry name" value="ALPHA-RHAMNOSIDASE (EUROFUNG)"/>
    <property type="match status" value="1"/>
</dbReference>
<sequence>MSQTRRINGYRNDPEEKEFSQHQQAIALGLGLAPSDRRQTVGDSLAADVRARDNHLSTGIMGTRFLWDALTSTGHLDEAFAAATQTTFPSYGYWIDVLGWNALGENWPADTRSRNHMMFGTIVQWFFEDLAGNRPTGAGFSEIEFRPEIPSSGLDWVKASTDTVRGEVATDWRKSGNGLEPEVTVPAGSDGVVYVPASSSRLVREHGTGANLAAERAPGVRLVGQQGDRVVYEVGSGTYKFRVLDAQG</sequence>
<comment type="caution">
    <text evidence="6">The sequence shown here is derived from an EMBL/GenBank/DDBJ whole genome shotgun (WGS) entry which is preliminary data.</text>
</comment>
<dbReference type="Pfam" id="PF17389">
    <property type="entry name" value="Bac_rhamnosid6H"/>
    <property type="match status" value="1"/>
</dbReference>
<dbReference type="InterPro" id="IPR035396">
    <property type="entry name" value="Bac_rhamnosid6H"/>
</dbReference>
<dbReference type="InterPro" id="IPR008928">
    <property type="entry name" value="6-hairpin_glycosidase_sf"/>
</dbReference>
<keyword evidence="7" id="KW-1185">Reference proteome</keyword>
<dbReference type="OrthoDB" id="9761045at2"/>
<dbReference type="InterPro" id="IPR016007">
    <property type="entry name" value="Alpha_rhamnosid"/>
</dbReference>
<keyword evidence="3" id="KW-0378">Hydrolase</keyword>
<evidence type="ECO:0000256" key="1">
    <source>
        <dbReference type="ARBA" id="ARBA00001445"/>
    </source>
</evidence>
<dbReference type="RefSeq" id="WP_152788866.1">
    <property type="nucleotide sequence ID" value="NZ_BAABEQ010000164.1"/>
</dbReference>
<feature type="domain" description="Alpha-L-rhamnosidase six-hairpin glycosidase" evidence="4">
    <location>
        <begin position="19"/>
        <end position="129"/>
    </location>
</feature>
<dbReference type="SUPFAM" id="SSF48208">
    <property type="entry name" value="Six-hairpin glycosidases"/>
    <property type="match status" value="1"/>
</dbReference>
<proteinExistence type="predicted"/>
<gene>
    <name evidence="6" type="ORF">FNH04_29710</name>
</gene>
<comment type="catalytic activity">
    <reaction evidence="1">
        <text>Hydrolysis of terminal non-reducing alpha-L-rhamnose residues in alpha-L-rhamnosides.</text>
        <dbReference type="EC" id="3.2.1.40"/>
    </reaction>
</comment>
<dbReference type="PANTHER" id="PTHR33307:SF6">
    <property type="entry name" value="ALPHA-RHAMNOSIDASE (EUROFUNG)-RELATED"/>
    <property type="match status" value="1"/>
</dbReference>
<feature type="domain" description="Alpha-L-rhamnosidase C-terminal" evidence="5">
    <location>
        <begin position="134"/>
        <end position="207"/>
    </location>
</feature>
<dbReference type="GO" id="GO:0005975">
    <property type="term" value="P:carbohydrate metabolic process"/>
    <property type="evidence" value="ECO:0007669"/>
    <property type="project" value="InterPro"/>
</dbReference>
<dbReference type="EC" id="3.2.1.40" evidence="2"/>
<evidence type="ECO:0000259" key="4">
    <source>
        <dbReference type="Pfam" id="PF17389"/>
    </source>
</evidence>
<evidence type="ECO:0000313" key="6">
    <source>
        <dbReference type="EMBL" id="MPY43926.1"/>
    </source>
</evidence>
<dbReference type="AlphaFoldDB" id="A0A5N8WAV5"/>
<name>A0A5N8WAV5_9ACTN</name>
<evidence type="ECO:0000313" key="7">
    <source>
        <dbReference type="Proteomes" id="UP000326979"/>
    </source>
</evidence>
<evidence type="ECO:0000256" key="3">
    <source>
        <dbReference type="ARBA" id="ARBA00022801"/>
    </source>
</evidence>
<dbReference type="InterPro" id="IPR012341">
    <property type="entry name" value="6hp_glycosidase-like_sf"/>
</dbReference>
<reference evidence="6 7" key="1">
    <citation type="submission" date="2019-07" db="EMBL/GenBank/DDBJ databases">
        <title>New species of Amycolatopsis and Streptomyces.</title>
        <authorList>
            <person name="Duangmal K."/>
            <person name="Teo W.F.A."/>
            <person name="Lipun K."/>
        </authorList>
    </citation>
    <scope>NUCLEOTIDE SEQUENCE [LARGE SCALE GENOMIC DNA]</scope>
    <source>
        <strain evidence="6 7">TISTR 2346</strain>
    </source>
</reference>
<accession>A0A5N8WAV5</accession>
<dbReference type="Proteomes" id="UP000326979">
    <property type="component" value="Unassembled WGS sequence"/>
</dbReference>
<dbReference type="GO" id="GO:0030596">
    <property type="term" value="F:alpha-L-rhamnosidase activity"/>
    <property type="evidence" value="ECO:0007669"/>
    <property type="project" value="UniProtKB-EC"/>
</dbReference>
<evidence type="ECO:0000259" key="5">
    <source>
        <dbReference type="Pfam" id="PF17390"/>
    </source>
</evidence>